<gene>
    <name evidence="1" type="ORF">HMPREF9418_1519</name>
</gene>
<accession>A0AA36XKS0</accession>
<sequence length="49" mass="5503">MQRGRLKSPTAQKAIGILSLLCPFMSIEVDFFRRPLAFSDCKISITPFA</sequence>
<dbReference type="EMBL" id="AFQE01000072">
    <property type="protein sequence ID" value="EGQ76877.1"/>
    <property type="molecule type" value="Genomic_DNA"/>
</dbReference>
<proteinExistence type="predicted"/>
<name>A0AA36XKS0_9NEIS</name>
<evidence type="ECO:0000313" key="2">
    <source>
        <dbReference type="Proteomes" id="UP000004982"/>
    </source>
</evidence>
<dbReference type="Proteomes" id="UP000004982">
    <property type="component" value="Unassembled WGS sequence"/>
</dbReference>
<dbReference type="AlphaFoldDB" id="A0AA36XKS0"/>
<protein>
    <submittedName>
        <fullName evidence="1">Uncharacterized protein</fullName>
    </submittedName>
</protein>
<organism evidence="1 2">
    <name type="scientific">Neisseria macacae ATCC 33926</name>
    <dbReference type="NCBI Taxonomy" id="997348"/>
    <lineage>
        <taxon>Bacteria</taxon>
        <taxon>Pseudomonadati</taxon>
        <taxon>Pseudomonadota</taxon>
        <taxon>Betaproteobacteria</taxon>
        <taxon>Neisseriales</taxon>
        <taxon>Neisseriaceae</taxon>
        <taxon>Neisseria</taxon>
    </lineage>
</organism>
<evidence type="ECO:0000313" key="1">
    <source>
        <dbReference type="EMBL" id="EGQ76877.1"/>
    </source>
</evidence>
<reference evidence="1 2" key="1">
    <citation type="submission" date="2011-05" db="EMBL/GenBank/DDBJ databases">
        <authorList>
            <person name="Muzny D."/>
            <person name="Qin X."/>
            <person name="Deng J."/>
            <person name="Jiang H."/>
            <person name="Liu Y."/>
            <person name="Qu J."/>
            <person name="Song X.-Z."/>
            <person name="Zhang L."/>
            <person name="Thornton R."/>
            <person name="Coyle M."/>
            <person name="Francisco L."/>
            <person name="Jackson L."/>
            <person name="Javaid M."/>
            <person name="Korchina V."/>
            <person name="Kovar C."/>
            <person name="Mata R."/>
            <person name="Mathew T."/>
            <person name="Ngo R."/>
            <person name="Nguyen L."/>
            <person name="Nguyen N."/>
            <person name="Okwuonu G."/>
            <person name="Ongeri F."/>
            <person name="Pham C."/>
            <person name="Simmons D."/>
            <person name="Wilczek-Boney K."/>
            <person name="Hale W."/>
            <person name="Jakkamsetti A."/>
            <person name="Pham P."/>
            <person name="Ruth R."/>
            <person name="San Lucas F."/>
            <person name="Warren J."/>
            <person name="Zhang J."/>
            <person name="Zhao Z."/>
            <person name="Zhou C."/>
            <person name="Zhu D."/>
            <person name="Lee S."/>
            <person name="Bess C."/>
            <person name="Blankenburg K."/>
            <person name="Forbes L."/>
            <person name="Fu Q."/>
            <person name="Gubbala S."/>
            <person name="Hirani K."/>
            <person name="Jayaseelan J.C."/>
            <person name="Lara F."/>
            <person name="Munidasa M."/>
            <person name="Palculict T."/>
            <person name="Patil S."/>
            <person name="Pu L.-L."/>
            <person name="Saada N."/>
            <person name="Tang L."/>
            <person name="Weissenberger G."/>
            <person name="Zhu Y."/>
            <person name="Hemphill L."/>
            <person name="Shang Y."/>
            <person name="Youmans B."/>
            <person name="Ayvaz T."/>
            <person name="Ross M."/>
            <person name="Santibanez J."/>
            <person name="Aqrawi P."/>
            <person name="Gross S."/>
            <person name="Joshi V."/>
            <person name="Fowler G."/>
            <person name="Nazareth L."/>
            <person name="Reid J."/>
            <person name="Worley K."/>
            <person name="Petrosino J."/>
            <person name="Highlander S."/>
            <person name="Gibbs R."/>
        </authorList>
    </citation>
    <scope>NUCLEOTIDE SEQUENCE [LARGE SCALE GENOMIC DNA]</scope>
    <source>
        <strain evidence="1 2">ATCC 33926</strain>
    </source>
</reference>
<comment type="caution">
    <text evidence="1">The sequence shown here is derived from an EMBL/GenBank/DDBJ whole genome shotgun (WGS) entry which is preliminary data.</text>
</comment>